<evidence type="ECO:0000313" key="1">
    <source>
        <dbReference type="EMBL" id="MCH1627733.1"/>
    </source>
</evidence>
<keyword evidence="2" id="KW-1185">Reference proteome</keyword>
<name>A0AAW5E5V0_9BACI</name>
<dbReference type="Pfam" id="PF06338">
    <property type="entry name" value="ComK"/>
    <property type="match status" value="1"/>
</dbReference>
<accession>A0AAW5E5V0</accession>
<dbReference type="InterPro" id="IPR010461">
    <property type="entry name" value="ComK"/>
</dbReference>
<dbReference type="Proteomes" id="UP001431131">
    <property type="component" value="Unassembled WGS sequence"/>
</dbReference>
<sequence>MLEMTDYQISRSTMALVPIAHERLCTKIIDRNGIYYSTQTAKELLELACYDDGCTMDGKRKAVTYTLRINQKIPLPINPRKNIYAFPTTSPDKFDCIWIFVTHIQGIISIDKHKTLIRFKNNEKLIVHVSKYIIEEQQKRTTLCMLRFGDIDQLA</sequence>
<dbReference type="EMBL" id="JAKTTI010000052">
    <property type="protein sequence ID" value="MCH1627733.1"/>
    <property type="molecule type" value="Genomic_DNA"/>
</dbReference>
<dbReference type="GO" id="GO:0030420">
    <property type="term" value="P:establishment of competence for transformation"/>
    <property type="evidence" value="ECO:0007669"/>
    <property type="project" value="InterPro"/>
</dbReference>
<comment type="caution">
    <text evidence="1">The sequence shown here is derived from an EMBL/GenBank/DDBJ whole genome shotgun (WGS) entry which is preliminary data.</text>
</comment>
<protein>
    <submittedName>
        <fullName evidence="1">Competence protein ComK</fullName>
    </submittedName>
</protein>
<dbReference type="AlphaFoldDB" id="A0AAW5E5V0"/>
<organism evidence="1 2">
    <name type="scientific">Fredinandcohnia quinoae</name>
    <dbReference type="NCBI Taxonomy" id="2918902"/>
    <lineage>
        <taxon>Bacteria</taxon>
        <taxon>Bacillati</taxon>
        <taxon>Bacillota</taxon>
        <taxon>Bacilli</taxon>
        <taxon>Bacillales</taxon>
        <taxon>Bacillaceae</taxon>
        <taxon>Fredinandcohnia</taxon>
    </lineage>
</organism>
<gene>
    <name evidence="1" type="ORF">MJG50_20560</name>
</gene>
<reference evidence="1" key="1">
    <citation type="submission" date="2022-02" db="EMBL/GenBank/DDBJ databases">
        <title>Fredinandcohnia quinoae sp. nov. isolated from Chenopodium quinoa seeds.</title>
        <authorList>
            <person name="Saati-Santamaria Z."/>
            <person name="Flores-Felix J.D."/>
            <person name="Igual J.M."/>
            <person name="Velazquez E."/>
            <person name="Garcia-Fraile P."/>
            <person name="Martinez-Molina E."/>
        </authorList>
    </citation>
    <scope>NUCLEOTIDE SEQUENCE</scope>
    <source>
        <strain evidence="1">SECRCQ15</strain>
    </source>
</reference>
<proteinExistence type="predicted"/>
<evidence type="ECO:0000313" key="2">
    <source>
        <dbReference type="Proteomes" id="UP001431131"/>
    </source>
</evidence>